<sequence>MSKIKFGVTINAAPDMLYRSDYDSIKKIAQECERLGYYSLWAMDHLMWGVNNEGSVFEAWTLLSALAVETQSIKLGPLVACNSYRSPTLTAKIGATFDIISNGRLIFGYGAGWKEEEYKAYGFPFRDPVTRVNQMREGITLIKKLWTEEITSFKGEFYEVKDAIGNPKPLQKPHPPIMIGGGGEKYTLKVAAEIGDIWNAWGASIEEYKRKVIILEEHCDKIERKIDDIELSWSGNFLIGKNEKQLKKKISTYGTENSILCTYSNCIEILQDYVDAGCTHFIFSLYSFNDEKETFMEEIASSY</sequence>
<dbReference type="InterPro" id="IPR011251">
    <property type="entry name" value="Luciferase-like_dom"/>
</dbReference>
<name>A0A0F9SIG7_9ZZZZ</name>
<dbReference type="PANTHER" id="PTHR42847:SF4">
    <property type="entry name" value="ALKANESULFONATE MONOOXYGENASE-RELATED"/>
    <property type="match status" value="1"/>
</dbReference>
<dbReference type="InterPro" id="IPR050172">
    <property type="entry name" value="SsuD_RutA_monooxygenase"/>
</dbReference>
<protein>
    <recommendedName>
        <fullName evidence="5">Luciferase-like domain-containing protein</fullName>
    </recommendedName>
</protein>
<organism evidence="6">
    <name type="scientific">marine sediment metagenome</name>
    <dbReference type="NCBI Taxonomy" id="412755"/>
    <lineage>
        <taxon>unclassified sequences</taxon>
        <taxon>metagenomes</taxon>
        <taxon>ecological metagenomes</taxon>
    </lineage>
</organism>
<evidence type="ECO:0000256" key="2">
    <source>
        <dbReference type="ARBA" id="ARBA00022643"/>
    </source>
</evidence>
<dbReference type="Pfam" id="PF00296">
    <property type="entry name" value="Bac_luciferase"/>
    <property type="match status" value="1"/>
</dbReference>
<evidence type="ECO:0000259" key="5">
    <source>
        <dbReference type="Pfam" id="PF00296"/>
    </source>
</evidence>
<accession>A0A0F9SIG7</accession>
<dbReference type="GO" id="GO:0046306">
    <property type="term" value="P:alkanesulfonate catabolic process"/>
    <property type="evidence" value="ECO:0007669"/>
    <property type="project" value="TreeGrafter"/>
</dbReference>
<dbReference type="EMBL" id="LAZR01000635">
    <property type="protein sequence ID" value="KKN62097.1"/>
    <property type="molecule type" value="Genomic_DNA"/>
</dbReference>
<evidence type="ECO:0000256" key="1">
    <source>
        <dbReference type="ARBA" id="ARBA00022630"/>
    </source>
</evidence>
<keyword evidence="2" id="KW-0288">FMN</keyword>
<keyword evidence="3" id="KW-0560">Oxidoreductase</keyword>
<dbReference type="SUPFAM" id="SSF51679">
    <property type="entry name" value="Bacterial luciferase-like"/>
    <property type="match status" value="1"/>
</dbReference>
<proteinExistence type="predicted"/>
<evidence type="ECO:0000256" key="4">
    <source>
        <dbReference type="ARBA" id="ARBA00023033"/>
    </source>
</evidence>
<evidence type="ECO:0000313" key="6">
    <source>
        <dbReference type="EMBL" id="KKN62097.1"/>
    </source>
</evidence>
<dbReference type="PANTHER" id="PTHR42847">
    <property type="entry name" value="ALKANESULFONATE MONOOXYGENASE"/>
    <property type="match status" value="1"/>
</dbReference>
<dbReference type="AlphaFoldDB" id="A0A0F9SIG7"/>
<gene>
    <name evidence="6" type="ORF">LCGC14_0515390</name>
</gene>
<keyword evidence="4" id="KW-0503">Monooxygenase</keyword>
<dbReference type="GO" id="GO:0008726">
    <property type="term" value="F:alkanesulfonate monooxygenase activity"/>
    <property type="evidence" value="ECO:0007669"/>
    <property type="project" value="TreeGrafter"/>
</dbReference>
<dbReference type="Gene3D" id="3.20.20.30">
    <property type="entry name" value="Luciferase-like domain"/>
    <property type="match status" value="1"/>
</dbReference>
<reference evidence="6" key="1">
    <citation type="journal article" date="2015" name="Nature">
        <title>Complex archaea that bridge the gap between prokaryotes and eukaryotes.</title>
        <authorList>
            <person name="Spang A."/>
            <person name="Saw J.H."/>
            <person name="Jorgensen S.L."/>
            <person name="Zaremba-Niedzwiedzka K."/>
            <person name="Martijn J."/>
            <person name="Lind A.E."/>
            <person name="van Eijk R."/>
            <person name="Schleper C."/>
            <person name="Guy L."/>
            <person name="Ettema T.J."/>
        </authorList>
    </citation>
    <scope>NUCLEOTIDE SEQUENCE</scope>
</reference>
<feature type="domain" description="Luciferase-like" evidence="5">
    <location>
        <begin position="13"/>
        <end position="250"/>
    </location>
</feature>
<comment type="caution">
    <text evidence="6">The sequence shown here is derived from an EMBL/GenBank/DDBJ whole genome shotgun (WGS) entry which is preliminary data.</text>
</comment>
<dbReference type="NCBIfam" id="TIGR03560">
    <property type="entry name" value="F420_Rv1855c"/>
    <property type="match status" value="1"/>
</dbReference>
<evidence type="ECO:0000256" key="3">
    <source>
        <dbReference type="ARBA" id="ARBA00023002"/>
    </source>
</evidence>
<dbReference type="InterPro" id="IPR019952">
    <property type="entry name" value="F420_OxRdatse_Rv1855c_pred"/>
</dbReference>
<dbReference type="InterPro" id="IPR036661">
    <property type="entry name" value="Luciferase-like_sf"/>
</dbReference>
<keyword evidence="1" id="KW-0285">Flavoprotein</keyword>